<evidence type="ECO:0000313" key="8">
    <source>
        <dbReference type="EMBL" id="ADK84299.1"/>
    </source>
</evidence>
<dbReference type="STRING" id="644282.Deba_0929"/>
<keyword evidence="4" id="KW-0132">Cell division</keyword>
<dbReference type="PANTHER" id="PTHR35794:SF2">
    <property type="entry name" value="CELL DIVISION PROTEIN DIVIVA"/>
    <property type="match status" value="1"/>
</dbReference>
<evidence type="ECO:0000256" key="1">
    <source>
        <dbReference type="ARBA" id="ARBA00004496"/>
    </source>
</evidence>
<comment type="similarity">
    <text evidence="2">Belongs to the DivIVA family.</text>
</comment>
<reference evidence="8 9" key="1">
    <citation type="journal article" date="2010" name="Stand. Genomic Sci.">
        <title>Complete genome sequence of Desulfarculus baarsii type strain (2st14).</title>
        <authorList>
            <person name="Sun H."/>
            <person name="Spring S."/>
            <person name="Lapidus A."/>
            <person name="Davenport K."/>
            <person name="Del Rio T.G."/>
            <person name="Tice H."/>
            <person name="Nolan M."/>
            <person name="Copeland A."/>
            <person name="Cheng J.F."/>
            <person name="Lucas S."/>
            <person name="Tapia R."/>
            <person name="Goodwin L."/>
            <person name="Pitluck S."/>
            <person name="Ivanova N."/>
            <person name="Pagani I."/>
            <person name="Mavromatis K."/>
            <person name="Ovchinnikova G."/>
            <person name="Pati A."/>
            <person name="Chen A."/>
            <person name="Palaniappan K."/>
            <person name="Hauser L."/>
            <person name="Chang Y.J."/>
            <person name="Jeffries C.D."/>
            <person name="Detter J.C."/>
            <person name="Han C."/>
            <person name="Rohde M."/>
            <person name="Brambilla E."/>
            <person name="Goker M."/>
            <person name="Woyke T."/>
            <person name="Bristow J."/>
            <person name="Eisen J.A."/>
            <person name="Markowitz V."/>
            <person name="Hugenholtz P."/>
            <person name="Kyrpides N.C."/>
            <person name="Klenk H.P."/>
            <person name="Land M."/>
        </authorList>
    </citation>
    <scope>NUCLEOTIDE SEQUENCE [LARGE SCALE GENOMIC DNA]</scope>
    <source>
        <strain evidence="9">ATCC 33931 / DSM 2075 / LMG 7858 / VKM B-1802 / 2st14</strain>
    </source>
</reference>
<gene>
    <name evidence="8" type="ordered locus">Deba_0929</name>
</gene>
<keyword evidence="3" id="KW-0963">Cytoplasm</keyword>
<protein>
    <submittedName>
        <fullName evidence="8">DivIVA domain protein</fullName>
    </submittedName>
</protein>
<comment type="subcellular location">
    <subcellularLocation>
        <location evidence="1">Cytoplasm</location>
    </subcellularLocation>
</comment>
<evidence type="ECO:0000256" key="4">
    <source>
        <dbReference type="ARBA" id="ARBA00022618"/>
    </source>
</evidence>
<dbReference type="PANTHER" id="PTHR35794">
    <property type="entry name" value="CELL DIVISION PROTEIN DIVIVA"/>
    <property type="match status" value="1"/>
</dbReference>
<dbReference type="HOGENOM" id="CLU_076854_2_0_7"/>
<evidence type="ECO:0000256" key="5">
    <source>
        <dbReference type="ARBA" id="ARBA00023054"/>
    </source>
</evidence>
<keyword evidence="5 7" id="KW-0175">Coiled coil</keyword>
<dbReference type="GO" id="GO:0051301">
    <property type="term" value="P:cell division"/>
    <property type="evidence" value="ECO:0007669"/>
    <property type="project" value="UniProtKB-KW"/>
</dbReference>
<dbReference type="Pfam" id="PF05103">
    <property type="entry name" value="DivIVA"/>
    <property type="match status" value="1"/>
</dbReference>
<proteinExistence type="inferred from homology"/>
<dbReference type="Gene3D" id="6.10.250.660">
    <property type="match status" value="1"/>
</dbReference>
<dbReference type="InterPro" id="IPR019933">
    <property type="entry name" value="DivIVA_domain"/>
</dbReference>
<feature type="coiled-coil region" evidence="7">
    <location>
        <begin position="34"/>
        <end position="122"/>
    </location>
</feature>
<dbReference type="NCBIfam" id="TIGR03544">
    <property type="entry name" value="DivI1A_domain"/>
    <property type="match status" value="1"/>
</dbReference>
<dbReference type="OrthoDB" id="5198800at2"/>
<dbReference type="InterPro" id="IPR007793">
    <property type="entry name" value="DivIVA_fam"/>
</dbReference>
<keyword evidence="9" id="KW-1185">Reference proteome</keyword>
<accession>E1QFG3</accession>
<dbReference type="EMBL" id="CP002085">
    <property type="protein sequence ID" value="ADK84299.1"/>
    <property type="molecule type" value="Genomic_DNA"/>
</dbReference>
<evidence type="ECO:0000256" key="3">
    <source>
        <dbReference type="ARBA" id="ARBA00022490"/>
    </source>
</evidence>
<dbReference type="Proteomes" id="UP000009047">
    <property type="component" value="Chromosome"/>
</dbReference>
<keyword evidence="6" id="KW-0131">Cell cycle</keyword>
<evidence type="ECO:0000313" key="9">
    <source>
        <dbReference type="Proteomes" id="UP000009047"/>
    </source>
</evidence>
<sequence>MKGEDIDRKGFSKRLRGYSPQEVDAFISQVGEFARGLESQLAQAQGELAEARAELKDLRARDHTLEAALNQAREMADEIKANAERESQLLVAEAELQAEKILSQAHNRLAQIHDDIGELKRQRVQFEVRLRSLVEAHMKLLDVELDRDRELADLEDKIKILRSPASK</sequence>
<dbReference type="KEGG" id="dbr:Deba_0929"/>
<evidence type="ECO:0000256" key="7">
    <source>
        <dbReference type="SAM" id="Coils"/>
    </source>
</evidence>
<name>E1QFG3_DESB2</name>
<dbReference type="AlphaFoldDB" id="E1QFG3"/>
<dbReference type="GO" id="GO:0005737">
    <property type="term" value="C:cytoplasm"/>
    <property type="evidence" value="ECO:0007669"/>
    <property type="project" value="UniProtKB-SubCell"/>
</dbReference>
<dbReference type="RefSeq" id="WP_013257753.1">
    <property type="nucleotide sequence ID" value="NC_014365.1"/>
</dbReference>
<organism evidence="8 9">
    <name type="scientific">Desulfarculus baarsii (strain ATCC 33931 / DSM 2075 / LMG 7858 / VKM B-1802 / 2st14)</name>
    <dbReference type="NCBI Taxonomy" id="644282"/>
    <lineage>
        <taxon>Bacteria</taxon>
        <taxon>Pseudomonadati</taxon>
        <taxon>Thermodesulfobacteriota</taxon>
        <taxon>Desulfarculia</taxon>
        <taxon>Desulfarculales</taxon>
        <taxon>Desulfarculaceae</taxon>
        <taxon>Desulfarculus</taxon>
    </lineage>
</organism>
<dbReference type="eggNOG" id="COG3599">
    <property type="taxonomic scope" value="Bacteria"/>
</dbReference>
<evidence type="ECO:0000256" key="2">
    <source>
        <dbReference type="ARBA" id="ARBA00009008"/>
    </source>
</evidence>
<evidence type="ECO:0000256" key="6">
    <source>
        <dbReference type="ARBA" id="ARBA00023306"/>
    </source>
</evidence>